<reference evidence="5" key="1">
    <citation type="submission" date="2015-10" db="EMBL/GenBank/DDBJ databases">
        <title>Niche specialization of a soil ammonia-oxidizing archaeon, Candidatus Nitrosocosmicus oleophilus.</title>
        <authorList>
            <person name="Jung M.-Y."/>
            <person name="Rhee S.-K."/>
        </authorList>
    </citation>
    <scope>NUCLEOTIDE SEQUENCE [LARGE SCALE GENOMIC DNA]</scope>
    <source>
        <strain evidence="5">MY3</strain>
    </source>
</reference>
<dbReference type="InterPro" id="IPR016039">
    <property type="entry name" value="Thiolase-like"/>
</dbReference>
<dbReference type="GO" id="GO:0008299">
    <property type="term" value="P:isoprenoid biosynthetic process"/>
    <property type="evidence" value="ECO:0007669"/>
    <property type="project" value="UniProtKB-KW"/>
</dbReference>
<dbReference type="KEGG" id="taa:NMY3_00881"/>
<dbReference type="Proteomes" id="UP000058925">
    <property type="component" value="Chromosome"/>
</dbReference>
<evidence type="ECO:0000313" key="4">
    <source>
        <dbReference type="EMBL" id="ALI35090.1"/>
    </source>
</evidence>
<feature type="domain" description="Thiolase C-terminal" evidence="3">
    <location>
        <begin position="296"/>
        <end position="436"/>
    </location>
</feature>
<gene>
    <name evidence="4" type="primary">pcaF</name>
    <name evidence="4" type="ORF">NMY3_00881</name>
</gene>
<dbReference type="SUPFAM" id="SSF53901">
    <property type="entry name" value="Thiolase-like"/>
    <property type="match status" value="1"/>
</dbReference>
<evidence type="ECO:0000313" key="5">
    <source>
        <dbReference type="Proteomes" id="UP000058925"/>
    </source>
</evidence>
<dbReference type="InterPro" id="IPR020616">
    <property type="entry name" value="Thiolase_N"/>
</dbReference>
<evidence type="ECO:0000259" key="3">
    <source>
        <dbReference type="Pfam" id="PF22691"/>
    </source>
</evidence>
<dbReference type="NCBIfam" id="NF004720">
    <property type="entry name" value="PRK06064.1"/>
    <property type="match status" value="1"/>
</dbReference>
<organism evidence="4 5">
    <name type="scientific">Candidatus Nitrosocosmicus oleophilus</name>
    <dbReference type="NCBI Taxonomy" id="1353260"/>
    <lineage>
        <taxon>Archaea</taxon>
        <taxon>Nitrososphaerota</taxon>
        <taxon>Nitrososphaeria</taxon>
        <taxon>Nitrososphaerales</taxon>
        <taxon>Nitrososphaeraceae</taxon>
        <taxon>Candidatus Nitrosocosmicus</taxon>
    </lineage>
</organism>
<protein>
    <submittedName>
        <fullName evidence="4">Beta-ketoadipyl-CoA thiolase</fullName>
        <ecNumber evidence="4">2.3.1.174</ecNumber>
    </submittedName>
</protein>
<dbReference type="AlphaFoldDB" id="A0A654LW99"/>
<sequence>MHAIKYVTKKCLYEGVSVYYIYTVQLKTKAESIILRFYALTLHFYYAKAILRYMGEKVYVLGAGSTKYGKLHESIIEIALNASRDAIESAGITPRDVKAGYISNVFGVADKQVHMAPVIMSNLGIPDVPGLTIESACGSGSVMFREAFANVSAGFYDCVLALGVEKVTHTSTVESTTLFSYCSDFFYEGGNGASFPGLFGSMARAYLATYKATEEDLARVAVKNHENGFLNPKAHVRKKITIDDVLKSPVVASPLKLYDCCPFSDGASAVILCNEEFAKKSGNPYMEVVGSGRGASPASVQSRKDITTIPSTVEAALQAYKMANLSPKDIDFVEVHDCFTIAELIDIEDLGFYPKGSAAQAVREGRTRLNSDITVNPSGGLKSKGHPIGATGVGQVVEVFEQFTNKAGERTVKDAEIAMTHNFGATGASAAVHIFKKIK</sequence>
<dbReference type="EC" id="2.3.1.174" evidence="4"/>
<dbReference type="PIRSF" id="PIRSF000429">
    <property type="entry name" value="Ac-CoA_Ac_transf"/>
    <property type="match status" value="1"/>
</dbReference>
<dbReference type="InterPro" id="IPR002155">
    <property type="entry name" value="Thiolase"/>
</dbReference>
<evidence type="ECO:0000259" key="2">
    <source>
        <dbReference type="Pfam" id="PF00108"/>
    </source>
</evidence>
<dbReference type="Pfam" id="PF00108">
    <property type="entry name" value="Thiolase_N"/>
    <property type="match status" value="1"/>
</dbReference>
<accession>A0A654LW99</accession>
<keyword evidence="4" id="KW-0808">Transferase</keyword>
<proteinExistence type="predicted"/>
<keyword evidence="4" id="KW-0012">Acyltransferase</keyword>
<dbReference type="EMBL" id="CP012850">
    <property type="protein sequence ID" value="ALI35090.1"/>
    <property type="molecule type" value="Genomic_DNA"/>
</dbReference>
<dbReference type="InterPro" id="IPR055140">
    <property type="entry name" value="Thiolase_C_2"/>
</dbReference>
<keyword evidence="5" id="KW-1185">Reference proteome</keyword>
<dbReference type="Pfam" id="PF22691">
    <property type="entry name" value="Thiolase_C_1"/>
    <property type="match status" value="1"/>
</dbReference>
<dbReference type="CDD" id="cd00829">
    <property type="entry name" value="SCP-x_thiolase"/>
    <property type="match status" value="1"/>
</dbReference>
<dbReference type="GO" id="GO:0033812">
    <property type="term" value="F:3-oxoadipyl-CoA thiolase activity"/>
    <property type="evidence" value="ECO:0007669"/>
    <property type="project" value="UniProtKB-EC"/>
</dbReference>
<keyword evidence="1" id="KW-0414">Isoprene biosynthesis</keyword>
<dbReference type="PANTHER" id="PTHR42870:SF6">
    <property type="entry name" value="ACETYL-COA C-ACYLTRANSFERASE"/>
    <property type="match status" value="1"/>
</dbReference>
<evidence type="ECO:0000256" key="1">
    <source>
        <dbReference type="ARBA" id="ARBA00023229"/>
    </source>
</evidence>
<dbReference type="Gene3D" id="3.40.47.10">
    <property type="match status" value="1"/>
</dbReference>
<name>A0A654LW99_9ARCH</name>
<dbReference type="PANTHER" id="PTHR42870">
    <property type="entry name" value="ACETYL-COA C-ACETYLTRANSFERASE"/>
    <property type="match status" value="1"/>
</dbReference>
<feature type="domain" description="Thiolase N-terminal" evidence="2">
    <location>
        <begin position="58"/>
        <end position="276"/>
    </location>
</feature>